<accession>A0A7G3ZCE5</accession>
<dbReference type="GeneID" id="59324300"/>
<evidence type="ECO:0000313" key="10">
    <source>
        <dbReference type="EMBL" id="QLL31181.1"/>
    </source>
</evidence>
<evidence type="ECO:0000256" key="8">
    <source>
        <dbReference type="SAM" id="MobiDB-lite"/>
    </source>
</evidence>
<keyword evidence="11" id="KW-1185">Reference proteome</keyword>
<organism evidence="10 11">
    <name type="scientific">Torulaspora globosa</name>
    <dbReference type="NCBI Taxonomy" id="48254"/>
    <lineage>
        <taxon>Eukaryota</taxon>
        <taxon>Fungi</taxon>
        <taxon>Dikarya</taxon>
        <taxon>Ascomycota</taxon>
        <taxon>Saccharomycotina</taxon>
        <taxon>Saccharomycetes</taxon>
        <taxon>Saccharomycetales</taxon>
        <taxon>Saccharomycetaceae</taxon>
        <taxon>Torulaspora</taxon>
    </lineage>
</organism>
<dbReference type="Pfam" id="PF01030">
    <property type="entry name" value="Recep_L_domain"/>
    <property type="match status" value="1"/>
</dbReference>
<evidence type="ECO:0000256" key="7">
    <source>
        <dbReference type="ARBA" id="ARBA00023288"/>
    </source>
</evidence>
<feature type="compositionally biased region" description="Acidic residues" evidence="8">
    <location>
        <begin position="497"/>
        <end position="507"/>
    </location>
</feature>
<dbReference type="GO" id="GO:0005886">
    <property type="term" value="C:plasma membrane"/>
    <property type="evidence" value="ECO:0007669"/>
    <property type="project" value="UniProtKB-SubCell"/>
</dbReference>
<keyword evidence="3" id="KW-1003">Cell membrane</keyword>
<feature type="region of interest" description="Disordered" evidence="8">
    <location>
        <begin position="478"/>
        <end position="525"/>
    </location>
</feature>
<dbReference type="InterPro" id="IPR036941">
    <property type="entry name" value="Rcpt_L-dom_sf"/>
</dbReference>
<evidence type="ECO:0000259" key="9">
    <source>
        <dbReference type="Pfam" id="PF01030"/>
    </source>
</evidence>
<feature type="compositionally biased region" description="Low complexity" evidence="8">
    <location>
        <begin position="508"/>
        <end position="520"/>
    </location>
</feature>
<protein>
    <recommendedName>
        <fullName evidence="9">Receptor L-domain domain-containing protein</fullName>
    </recommendedName>
</protein>
<dbReference type="GO" id="GO:0030476">
    <property type="term" value="P:ascospore wall assembly"/>
    <property type="evidence" value="ECO:0007669"/>
    <property type="project" value="TreeGrafter"/>
</dbReference>
<dbReference type="KEGG" id="tgb:HG536_0B00420"/>
<evidence type="ECO:0000256" key="3">
    <source>
        <dbReference type="ARBA" id="ARBA00022475"/>
    </source>
</evidence>
<name>A0A7G3ZCE5_9SACH</name>
<keyword evidence="4" id="KW-0472">Membrane</keyword>
<dbReference type="AlphaFoldDB" id="A0A7G3ZCE5"/>
<dbReference type="PANTHER" id="PTHR31018">
    <property type="entry name" value="SPORULATION-SPECIFIC PROTEIN-RELATED"/>
    <property type="match status" value="1"/>
</dbReference>
<feature type="compositionally biased region" description="Polar residues" evidence="8">
    <location>
        <begin position="478"/>
        <end position="489"/>
    </location>
</feature>
<dbReference type="InterPro" id="IPR000494">
    <property type="entry name" value="Rcpt_L-dom"/>
</dbReference>
<evidence type="ECO:0000313" key="11">
    <source>
        <dbReference type="Proteomes" id="UP000515788"/>
    </source>
</evidence>
<comment type="subcellular location">
    <subcellularLocation>
        <location evidence="1">Cell membrane</location>
        <topology evidence="1">Lipid-anchor</topology>
        <topology evidence="1">GPI-anchor</topology>
    </subcellularLocation>
</comment>
<dbReference type="OrthoDB" id="536881at2759"/>
<dbReference type="SUPFAM" id="SSF52058">
    <property type="entry name" value="L domain-like"/>
    <property type="match status" value="2"/>
</dbReference>
<evidence type="ECO:0000256" key="5">
    <source>
        <dbReference type="ARBA" id="ARBA00022729"/>
    </source>
</evidence>
<keyword evidence="6" id="KW-0325">Glycoprotein</keyword>
<feature type="domain" description="Receptor L-domain" evidence="9">
    <location>
        <begin position="375"/>
        <end position="430"/>
    </location>
</feature>
<keyword evidence="7" id="KW-0449">Lipoprotein</keyword>
<evidence type="ECO:0000256" key="1">
    <source>
        <dbReference type="ARBA" id="ARBA00004609"/>
    </source>
</evidence>
<evidence type="ECO:0000256" key="4">
    <source>
        <dbReference type="ARBA" id="ARBA00022622"/>
    </source>
</evidence>
<dbReference type="RefSeq" id="XP_037137856.1">
    <property type="nucleotide sequence ID" value="XM_037281961.1"/>
</dbReference>
<comment type="similarity">
    <text evidence="2">Belongs to the SPS2 family.</text>
</comment>
<evidence type="ECO:0000256" key="2">
    <source>
        <dbReference type="ARBA" id="ARBA00005798"/>
    </source>
</evidence>
<feature type="compositionally biased region" description="Basic and acidic residues" evidence="8">
    <location>
        <begin position="66"/>
        <end position="135"/>
    </location>
</feature>
<proteinExistence type="inferred from homology"/>
<dbReference type="GO" id="GO:0098552">
    <property type="term" value="C:side of membrane"/>
    <property type="evidence" value="ECO:0007669"/>
    <property type="project" value="UniProtKB-KW"/>
</dbReference>
<keyword evidence="4" id="KW-0336">GPI-anchor</keyword>
<dbReference type="InterPro" id="IPR051648">
    <property type="entry name" value="CWI-Assembly_Regulator"/>
</dbReference>
<dbReference type="GO" id="GO:0009986">
    <property type="term" value="C:cell surface"/>
    <property type="evidence" value="ECO:0007669"/>
    <property type="project" value="TreeGrafter"/>
</dbReference>
<evidence type="ECO:0000256" key="6">
    <source>
        <dbReference type="ARBA" id="ARBA00023180"/>
    </source>
</evidence>
<feature type="region of interest" description="Disordered" evidence="8">
    <location>
        <begin position="66"/>
        <end position="143"/>
    </location>
</feature>
<dbReference type="GO" id="GO:0009277">
    <property type="term" value="C:fungal-type cell wall"/>
    <property type="evidence" value="ECO:0007669"/>
    <property type="project" value="TreeGrafter"/>
</dbReference>
<dbReference type="EMBL" id="CP059247">
    <property type="protein sequence ID" value="QLL31181.1"/>
    <property type="molecule type" value="Genomic_DNA"/>
</dbReference>
<gene>
    <name evidence="10" type="ORF">HG536_0B00420</name>
</gene>
<keyword evidence="5" id="KW-0732">Signal</keyword>
<dbReference type="PANTHER" id="PTHR31018:SF12">
    <property type="entry name" value="SPORULATION-SPECIFIC PROTEIN 2-RELATED"/>
    <property type="match status" value="1"/>
</dbReference>
<sequence>MKYSNLLLPVAATAATINLLAPNRLGIRDRVATDRFRTFASNESFLPHSVKPYSIDSYRKRDNHKLLLADDGGNEDKVYDSKKEDSKKDENKKDEDKKDEDKKDEDKKDEDKKDEDKKDEDKKDEDKKDDSKEIDFYDPEMFEKPGPMSELCKNDVHIIETSGDLYHLQAQCDTLLGSIHFANYADALIDFGNIQSVKGSIYVEKSSHLVKIEGSKLQAVGETFSLQSLTSLVSINLPYLKEARVIDWKVLPILNEALINENLGGLKSLTISDTSLSTIEGFKNVEDVEIFQVNNNRFLETVKANIQYVRQKLSVHANARETELEMPKLISAENITVRDTSLAYFPKLETVGSSFELIQNQFSEMQVPNLKTIGGTLGIIDNVNLKLANFRNVTDIEGGLMIANNTKLEKIDFFTSLKQIGGAIYFEGKFSDTDFPQLKLVKGSALIKTNSGQMDCSKWTTPKNGRSIVRGGKITCTSGRRQKSQSVSQDGAVLSETVEDHESDGDSGNDSKGGFFSNNSRSSDAKLEKPNLSWVLCVALLAIGHNFL</sequence>
<reference evidence="10 11" key="1">
    <citation type="submission" date="2020-06" db="EMBL/GenBank/DDBJ databases">
        <title>The yeast mating-type switching endonuclease HO is a domesticated member of an unorthodox homing genetic element family.</title>
        <authorList>
            <person name="Coughlan A.Y."/>
            <person name="Lombardi L."/>
            <person name="Braun-Galleani S."/>
            <person name="Martos A.R."/>
            <person name="Galeote V."/>
            <person name="Bigey F."/>
            <person name="Dequin S."/>
            <person name="Byrne K.P."/>
            <person name="Wolfe K.H."/>
        </authorList>
    </citation>
    <scope>NUCLEOTIDE SEQUENCE [LARGE SCALE GENOMIC DNA]</scope>
    <source>
        <strain evidence="10 11">CBS764</strain>
    </source>
</reference>
<dbReference type="Gene3D" id="3.80.20.20">
    <property type="entry name" value="Receptor L-domain"/>
    <property type="match status" value="1"/>
</dbReference>
<dbReference type="Proteomes" id="UP000515788">
    <property type="component" value="Chromosome 2"/>
</dbReference>